<evidence type="ECO:0000256" key="1">
    <source>
        <dbReference type="SAM" id="MobiDB-lite"/>
    </source>
</evidence>
<comment type="caution">
    <text evidence="2">The sequence shown here is derived from an EMBL/GenBank/DDBJ whole genome shotgun (WGS) entry which is preliminary data.</text>
</comment>
<accession>A0AA40EBT9</accession>
<dbReference type="Proteomes" id="UP001172159">
    <property type="component" value="Unassembled WGS sequence"/>
</dbReference>
<organism evidence="2 3">
    <name type="scientific">Apiosordaria backusii</name>
    <dbReference type="NCBI Taxonomy" id="314023"/>
    <lineage>
        <taxon>Eukaryota</taxon>
        <taxon>Fungi</taxon>
        <taxon>Dikarya</taxon>
        <taxon>Ascomycota</taxon>
        <taxon>Pezizomycotina</taxon>
        <taxon>Sordariomycetes</taxon>
        <taxon>Sordariomycetidae</taxon>
        <taxon>Sordariales</taxon>
        <taxon>Lasiosphaeriaceae</taxon>
        <taxon>Apiosordaria</taxon>
    </lineage>
</organism>
<dbReference type="AlphaFoldDB" id="A0AA40EBT9"/>
<evidence type="ECO:0000313" key="3">
    <source>
        <dbReference type="Proteomes" id="UP001172159"/>
    </source>
</evidence>
<proteinExistence type="predicted"/>
<gene>
    <name evidence="2" type="ORF">B0T21DRAFT_368393</name>
</gene>
<feature type="compositionally biased region" description="Polar residues" evidence="1">
    <location>
        <begin position="1"/>
        <end position="20"/>
    </location>
</feature>
<evidence type="ECO:0000313" key="2">
    <source>
        <dbReference type="EMBL" id="KAK0735724.1"/>
    </source>
</evidence>
<dbReference type="EMBL" id="JAUKTV010000007">
    <property type="protein sequence ID" value="KAK0735724.1"/>
    <property type="molecule type" value="Genomic_DNA"/>
</dbReference>
<sequence>MPTQLSENLQLQPEQPTSCPINLPPPNHNPKEKNQEPRFPPVSPFTDPFPYIFHPVPYTTTPATKKQHIRTKPRFWMSRSLCKERINNHTFLNHSSELIWRLS</sequence>
<protein>
    <submittedName>
        <fullName evidence="2">Uncharacterized protein</fullName>
    </submittedName>
</protein>
<feature type="region of interest" description="Disordered" evidence="1">
    <location>
        <begin position="1"/>
        <end position="41"/>
    </location>
</feature>
<keyword evidence="3" id="KW-1185">Reference proteome</keyword>
<reference evidence="2" key="1">
    <citation type="submission" date="2023-06" db="EMBL/GenBank/DDBJ databases">
        <title>Genome-scale phylogeny and comparative genomics of the fungal order Sordariales.</title>
        <authorList>
            <consortium name="Lawrence Berkeley National Laboratory"/>
            <person name="Hensen N."/>
            <person name="Bonometti L."/>
            <person name="Westerberg I."/>
            <person name="Brannstrom I.O."/>
            <person name="Guillou S."/>
            <person name="Cros-Aarteil S."/>
            <person name="Calhoun S."/>
            <person name="Haridas S."/>
            <person name="Kuo A."/>
            <person name="Mondo S."/>
            <person name="Pangilinan J."/>
            <person name="Riley R."/>
            <person name="Labutti K."/>
            <person name="Andreopoulos B."/>
            <person name="Lipzen A."/>
            <person name="Chen C."/>
            <person name="Yanf M."/>
            <person name="Daum C."/>
            <person name="Ng V."/>
            <person name="Clum A."/>
            <person name="Steindorff A."/>
            <person name="Ohm R."/>
            <person name="Martin F."/>
            <person name="Silar P."/>
            <person name="Natvig D."/>
            <person name="Lalanne C."/>
            <person name="Gautier V."/>
            <person name="Ament-Velasquez S.L."/>
            <person name="Kruys A."/>
            <person name="Hutchinson M.I."/>
            <person name="Powell A.J."/>
            <person name="Barry K."/>
            <person name="Miller A.N."/>
            <person name="Grigoriev I.V."/>
            <person name="Debuchy R."/>
            <person name="Gladieux P."/>
            <person name="Thoren M.H."/>
            <person name="Johannesson H."/>
        </authorList>
    </citation>
    <scope>NUCLEOTIDE SEQUENCE</scope>
    <source>
        <strain evidence="2">CBS 540.89</strain>
    </source>
</reference>
<name>A0AA40EBT9_9PEZI</name>